<accession>A0A6S6ZVZ1</accession>
<evidence type="ECO:0000259" key="7">
    <source>
        <dbReference type="Pfam" id="PF05231"/>
    </source>
</evidence>
<dbReference type="InterPro" id="IPR013655">
    <property type="entry name" value="PAS_fold_3"/>
</dbReference>
<feature type="domain" description="MASE1" evidence="7">
    <location>
        <begin position="35"/>
        <end position="294"/>
    </location>
</feature>
<dbReference type="Gene3D" id="3.30.450.20">
    <property type="entry name" value="PAS domain"/>
    <property type="match status" value="1"/>
</dbReference>
<keyword evidence="5 6" id="KW-0472">Membrane</keyword>
<dbReference type="InterPro" id="IPR007895">
    <property type="entry name" value="MASE1"/>
</dbReference>
<dbReference type="AlphaFoldDB" id="A0A6S6ZVZ1"/>
<evidence type="ECO:0000256" key="3">
    <source>
        <dbReference type="ARBA" id="ARBA00022692"/>
    </source>
</evidence>
<evidence type="ECO:0000256" key="1">
    <source>
        <dbReference type="ARBA" id="ARBA00004651"/>
    </source>
</evidence>
<feature type="transmembrane region" description="Helical" evidence="6">
    <location>
        <begin position="12"/>
        <end position="30"/>
    </location>
</feature>
<feature type="transmembrane region" description="Helical" evidence="6">
    <location>
        <begin position="60"/>
        <end position="76"/>
    </location>
</feature>
<feature type="transmembrane region" description="Helical" evidence="6">
    <location>
        <begin position="151"/>
        <end position="173"/>
    </location>
</feature>
<name>A0A6S6ZVZ1_9BURK</name>
<evidence type="ECO:0008006" key="11">
    <source>
        <dbReference type="Google" id="ProtNLM"/>
    </source>
</evidence>
<keyword evidence="4 6" id="KW-1133">Transmembrane helix</keyword>
<evidence type="ECO:0000313" key="9">
    <source>
        <dbReference type="EMBL" id="CAB3693655.1"/>
    </source>
</evidence>
<feature type="transmembrane region" description="Helical" evidence="6">
    <location>
        <begin position="268"/>
        <end position="289"/>
    </location>
</feature>
<dbReference type="SUPFAM" id="SSF55785">
    <property type="entry name" value="PYP-like sensor domain (PAS domain)"/>
    <property type="match status" value="1"/>
</dbReference>
<feature type="transmembrane region" description="Helical" evidence="6">
    <location>
        <begin position="114"/>
        <end position="139"/>
    </location>
</feature>
<dbReference type="Proteomes" id="UP000494108">
    <property type="component" value="Unassembled WGS sequence"/>
</dbReference>
<gene>
    <name evidence="9" type="ORF">LMG3431_05011</name>
</gene>
<protein>
    <recommendedName>
        <fullName evidence="11">MASE1 domain-containing protein</fullName>
    </recommendedName>
</protein>
<feature type="transmembrane region" description="Helical" evidence="6">
    <location>
        <begin position="82"/>
        <end position="102"/>
    </location>
</feature>
<dbReference type="InterPro" id="IPR035965">
    <property type="entry name" value="PAS-like_dom_sf"/>
</dbReference>
<evidence type="ECO:0000256" key="4">
    <source>
        <dbReference type="ARBA" id="ARBA00022989"/>
    </source>
</evidence>
<organism evidence="9 10">
    <name type="scientific">Achromobacter pestifer</name>
    <dbReference type="NCBI Taxonomy" id="1353889"/>
    <lineage>
        <taxon>Bacteria</taxon>
        <taxon>Pseudomonadati</taxon>
        <taxon>Pseudomonadota</taxon>
        <taxon>Betaproteobacteria</taxon>
        <taxon>Burkholderiales</taxon>
        <taxon>Alcaligenaceae</taxon>
        <taxon>Achromobacter</taxon>
    </lineage>
</organism>
<dbReference type="Pfam" id="PF05231">
    <property type="entry name" value="MASE1"/>
    <property type="match status" value="1"/>
</dbReference>
<evidence type="ECO:0000256" key="5">
    <source>
        <dbReference type="ARBA" id="ARBA00023136"/>
    </source>
</evidence>
<reference evidence="9 10" key="1">
    <citation type="submission" date="2020-04" db="EMBL/GenBank/DDBJ databases">
        <authorList>
            <person name="De Canck E."/>
        </authorList>
    </citation>
    <scope>NUCLEOTIDE SEQUENCE [LARGE SCALE GENOMIC DNA]</scope>
    <source>
        <strain evidence="9 10">LMG 3431</strain>
    </source>
</reference>
<dbReference type="GO" id="GO:0005886">
    <property type="term" value="C:plasma membrane"/>
    <property type="evidence" value="ECO:0007669"/>
    <property type="project" value="UniProtKB-SubCell"/>
</dbReference>
<keyword evidence="2" id="KW-1003">Cell membrane</keyword>
<evidence type="ECO:0000259" key="8">
    <source>
        <dbReference type="Pfam" id="PF08447"/>
    </source>
</evidence>
<sequence length="432" mass="46673">MGMTDTVRKNPLCLLWTIPYLLCGVFSHLLNDPVSHALFVWLPPGVAVGAYLLSPRRDWLLLMAGFFCAQLLLTLVSRGQPATAIVFAVTGALSSMLAAWTVQRLSPRAEGPGFVAALLAGAVAGAASSALLGGGWLWLTQDAHAVVRLRTWVTAYLAGVLILAPALTGWAQFRPRRSGGPRMRDLLIGAVAYALMIVSTFMTFDGDMIQNLPYVVTFELTYLPLVFAVLIALVWGTPGGTLAMVTLMLMALYQSAQGEGPFVEANDPWHVLLATQVYLVVTALLLLLVNTLRGARAQALENAEQWRGRFDLALAGSRQLMYRFNPHDGKLELAGDLQDAFGLPANAITSLESLAAHTHPEDRSRLTMHWAARRAGAQDRSPLLFRVAHAAGGWRLVSDRGSPLSDFDGSVAVVAGMWRLGEIEHEPTDGGQ</sequence>
<evidence type="ECO:0000313" key="10">
    <source>
        <dbReference type="Proteomes" id="UP000494108"/>
    </source>
</evidence>
<proteinExistence type="predicted"/>
<evidence type="ECO:0000256" key="6">
    <source>
        <dbReference type="SAM" id="Phobius"/>
    </source>
</evidence>
<dbReference type="Pfam" id="PF08447">
    <property type="entry name" value="PAS_3"/>
    <property type="match status" value="1"/>
</dbReference>
<feature type="domain" description="PAS fold-3" evidence="8">
    <location>
        <begin position="337"/>
        <end position="416"/>
    </location>
</feature>
<comment type="subcellular location">
    <subcellularLocation>
        <location evidence="1">Cell membrane</location>
        <topology evidence="1">Multi-pass membrane protein</topology>
    </subcellularLocation>
</comment>
<dbReference type="EMBL" id="CADIJX010000008">
    <property type="protein sequence ID" value="CAB3693655.1"/>
    <property type="molecule type" value="Genomic_DNA"/>
</dbReference>
<keyword evidence="3 6" id="KW-0812">Transmembrane</keyword>
<evidence type="ECO:0000256" key="2">
    <source>
        <dbReference type="ARBA" id="ARBA00022475"/>
    </source>
</evidence>
<feature type="transmembrane region" description="Helical" evidence="6">
    <location>
        <begin position="185"/>
        <end position="204"/>
    </location>
</feature>
<keyword evidence="10" id="KW-1185">Reference proteome</keyword>